<evidence type="ECO:0000313" key="3">
    <source>
        <dbReference type="Proteomes" id="UP001596516"/>
    </source>
</evidence>
<evidence type="ECO:0000313" key="2">
    <source>
        <dbReference type="EMBL" id="MFC7704862.1"/>
    </source>
</evidence>
<name>A0ABW2UJH2_9RHOB</name>
<dbReference type="Pfam" id="PF01381">
    <property type="entry name" value="HTH_3"/>
    <property type="match status" value="1"/>
</dbReference>
<dbReference type="SMART" id="SM00530">
    <property type="entry name" value="HTH_XRE"/>
    <property type="match status" value="1"/>
</dbReference>
<accession>A0ABW2UJH2</accession>
<dbReference type="Proteomes" id="UP001596516">
    <property type="component" value="Unassembled WGS sequence"/>
</dbReference>
<comment type="caution">
    <text evidence="2">The sequence shown here is derived from an EMBL/GenBank/DDBJ whole genome shotgun (WGS) entry which is preliminary data.</text>
</comment>
<dbReference type="CDD" id="cd06462">
    <property type="entry name" value="Peptidase_S24_S26"/>
    <property type="match status" value="1"/>
</dbReference>
<protein>
    <submittedName>
        <fullName evidence="2">Helix-turn-helix transcriptional regulator</fullName>
    </submittedName>
</protein>
<dbReference type="InterPro" id="IPR015927">
    <property type="entry name" value="Peptidase_S24_S26A/B/C"/>
</dbReference>
<organism evidence="2 3">
    <name type="scientific">Plastorhodobacter daqingensis</name>
    <dbReference type="NCBI Taxonomy" id="1387281"/>
    <lineage>
        <taxon>Bacteria</taxon>
        <taxon>Pseudomonadati</taxon>
        <taxon>Pseudomonadota</taxon>
        <taxon>Alphaproteobacteria</taxon>
        <taxon>Rhodobacterales</taxon>
        <taxon>Paracoccaceae</taxon>
        <taxon>Plastorhodobacter</taxon>
    </lineage>
</organism>
<dbReference type="Pfam" id="PF00717">
    <property type="entry name" value="Peptidase_S24"/>
    <property type="match status" value="1"/>
</dbReference>
<dbReference type="PROSITE" id="PS50943">
    <property type="entry name" value="HTH_CROC1"/>
    <property type="match status" value="1"/>
</dbReference>
<gene>
    <name evidence="2" type="ORF">ACFQXB_11710</name>
</gene>
<proteinExistence type="predicted"/>
<reference evidence="3" key="1">
    <citation type="journal article" date="2019" name="Int. J. Syst. Evol. Microbiol.">
        <title>The Global Catalogue of Microorganisms (GCM) 10K type strain sequencing project: providing services to taxonomists for standard genome sequencing and annotation.</title>
        <authorList>
            <consortium name="The Broad Institute Genomics Platform"/>
            <consortium name="The Broad Institute Genome Sequencing Center for Infectious Disease"/>
            <person name="Wu L."/>
            <person name="Ma J."/>
        </authorList>
    </citation>
    <scope>NUCLEOTIDE SEQUENCE [LARGE SCALE GENOMIC DNA]</scope>
    <source>
        <strain evidence="3">CGMCC 1.12750</strain>
    </source>
</reference>
<dbReference type="Gene3D" id="1.10.260.40">
    <property type="entry name" value="lambda repressor-like DNA-binding domains"/>
    <property type="match status" value="1"/>
</dbReference>
<evidence type="ECO:0000259" key="1">
    <source>
        <dbReference type="PROSITE" id="PS50943"/>
    </source>
</evidence>
<dbReference type="Gene3D" id="2.10.109.10">
    <property type="entry name" value="Umud Fragment, subunit A"/>
    <property type="match status" value="1"/>
</dbReference>
<dbReference type="CDD" id="cd00093">
    <property type="entry name" value="HTH_XRE"/>
    <property type="match status" value="1"/>
</dbReference>
<dbReference type="EMBL" id="JBHTFQ010000006">
    <property type="protein sequence ID" value="MFC7704862.1"/>
    <property type="molecule type" value="Genomic_DNA"/>
</dbReference>
<dbReference type="InterPro" id="IPR036286">
    <property type="entry name" value="LexA/Signal_pep-like_sf"/>
</dbReference>
<dbReference type="InterPro" id="IPR001387">
    <property type="entry name" value="Cro/C1-type_HTH"/>
</dbReference>
<sequence>MKFHLKKFREARGLTQGQMAEMLGISTGLYNGLENGKRRMNSDYLQGAADIFGVRPADLIVDVPVAIVVPGRAGAGAQVHLIEDHAKGAGLYMVECPPQLPPKGIVAVEIEGDSMVPVYSQGDLLFYSRNTLGVPTGAINRKCVCEDEEGHIWIKQVKVGSEPGLFNLLSINPTGANLHNIRLKWAAPVRLHLPHEFVKRVGSQ</sequence>
<dbReference type="RefSeq" id="WP_377403714.1">
    <property type="nucleotide sequence ID" value="NZ_JBHTFQ010000006.1"/>
</dbReference>
<keyword evidence="3" id="KW-1185">Reference proteome</keyword>
<dbReference type="SUPFAM" id="SSF47413">
    <property type="entry name" value="lambda repressor-like DNA-binding domains"/>
    <property type="match status" value="1"/>
</dbReference>
<feature type="domain" description="HTH cro/C1-type" evidence="1">
    <location>
        <begin position="5"/>
        <end position="59"/>
    </location>
</feature>
<dbReference type="InterPro" id="IPR010982">
    <property type="entry name" value="Lambda_DNA-bd_dom_sf"/>
</dbReference>
<dbReference type="SUPFAM" id="SSF51306">
    <property type="entry name" value="LexA/Signal peptidase"/>
    <property type="match status" value="1"/>
</dbReference>